<comment type="caution">
    <text evidence="2">The sequence shown here is derived from an EMBL/GenBank/DDBJ whole genome shotgun (WGS) entry which is preliminary data.</text>
</comment>
<gene>
    <name evidence="2" type="ORF">BDD39_001458</name>
</gene>
<dbReference type="AlphaFoldDB" id="A0A846MDI5"/>
<feature type="transmembrane region" description="Helical" evidence="1">
    <location>
        <begin position="9"/>
        <end position="29"/>
    </location>
</feature>
<evidence type="ECO:0000256" key="1">
    <source>
        <dbReference type="SAM" id="Phobius"/>
    </source>
</evidence>
<dbReference type="Proteomes" id="UP000532769">
    <property type="component" value="Unassembled WGS sequence"/>
</dbReference>
<dbReference type="RefSeq" id="WP_166909485.1">
    <property type="nucleotide sequence ID" value="NZ_JAASRS010000001.1"/>
</dbReference>
<proteinExistence type="predicted"/>
<organism evidence="2 3">
    <name type="scientific">Saccharococcus thermophilus</name>
    <dbReference type="NCBI Taxonomy" id="29396"/>
    <lineage>
        <taxon>Bacteria</taxon>
        <taxon>Bacillati</taxon>
        <taxon>Bacillota</taxon>
        <taxon>Bacilli</taxon>
        <taxon>Bacillales</taxon>
        <taxon>Anoxybacillaceae</taxon>
        <taxon>Saccharococcus</taxon>
    </lineage>
</organism>
<evidence type="ECO:0000313" key="3">
    <source>
        <dbReference type="Proteomes" id="UP000532769"/>
    </source>
</evidence>
<protein>
    <submittedName>
        <fullName evidence="2">Uncharacterized protein</fullName>
    </submittedName>
</protein>
<keyword evidence="1" id="KW-0472">Membrane</keyword>
<keyword evidence="1" id="KW-0812">Transmembrane</keyword>
<sequence>MKQTIGRFFIYFLGFFILIMIFGGISKPYEMDIDGIVRALVISSASALSWIIGQYIVKTKIAKKNK</sequence>
<name>A0A846MDI5_9BACL</name>
<reference evidence="2 3" key="1">
    <citation type="submission" date="2020-03" db="EMBL/GenBank/DDBJ databases">
        <title>Genomic Encyclopedia of Archaeal and Bacterial Type Strains, Phase II (KMG-II): from individual species to whole genera.</title>
        <authorList>
            <person name="Goeker M."/>
        </authorList>
    </citation>
    <scope>NUCLEOTIDE SEQUENCE [LARGE SCALE GENOMIC DNA]</scope>
    <source>
        <strain evidence="2 3">DSM 4749</strain>
    </source>
</reference>
<evidence type="ECO:0000313" key="2">
    <source>
        <dbReference type="EMBL" id="NIK14948.1"/>
    </source>
</evidence>
<dbReference type="EMBL" id="JAASRS010000001">
    <property type="protein sequence ID" value="NIK14948.1"/>
    <property type="molecule type" value="Genomic_DNA"/>
</dbReference>
<keyword evidence="3" id="KW-1185">Reference proteome</keyword>
<accession>A0A846MDI5</accession>
<keyword evidence="1" id="KW-1133">Transmembrane helix</keyword>
<feature type="transmembrane region" description="Helical" evidence="1">
    <location>
        <begin position="35"/>
        <end position="57"/>
    </location>
</feature>